<protein>
    <submittedName>
        <fullName evidence="2">Uncharacterized protein</fullName>
    </submittedName>
</protein>
<organism evidence="2 3">
    <name type="scientific">Caenorhabditis auriculariae</name>
    <dbReference type="NCBI Taxonomy" id="2777116"/>
    <lineage>
        <taxon>Eukaryota</taxon>
        <taxon>Metazoa</taxon>
        <taxon>Ecdysozoa</taxon>
        <taxon>Nematoda</taxon>
        <taxon>Chromadorea</taxon>
        <taxon>Rhabditida</taxon>
        <taxon>Rhabditina</taxon>
        <taxon>Rhabditomorpha</taxon>
        <taxon>Rhabditoidea</taxon>
        <taxon>Rhabditidae</taxon>
        <taxon>Peloderinae</taxon>
        <taxon>Caenorhabditis</taxon>
    </lineage>
</organism>
<evidence type="ECO:0000313" key="3">
    <source>
        <dbReference type="Proteomes" id="UP000835052"/>
    </source>
</evidence>
<keyword evidence="3" id="KW-1185">Reference proteome</keyword>
<keyword evidence="1" id="KW-0732">Signal</keyword>
<evidence type="ECO:0000256" key="1">
    <source>
        <dbReference type="SAM" id="SignalP"/>
    </source>
</evidence>
<proteinExistence type="predicted"/>
<dbReference type="EMBL" id="CAJGYM010000022">
    <property type="protein sequence ID" value="CAD6191593.1"/>
    <property type="molecule type" value="Genomic_DNA"/>
</dbReference>
<feature type="chain" id="PRO_5035775447" evidence="1">
    <location>
        <begin position="22"/>
        <end position="178"/>
    </location>
</feature>
<sequence>MSSATVLILLALPLVVLTCQAGTGSLGKTGVFKFSVSPAVGYTFSANISQGQISEAYAKSSAERDARNAIYEVLRENSLPTNDVEIKVDFTPPNTPLLAPNDPCDATVTAALYQVIDGAVLYKCLEGSLTSFTIEDDVTVTASQPIYESQWRELGLQIVSKLEAKGSKFQSTSVSVTN</sequence>
<name>A0A8S1H7J6_9PELO</name>
<comment type="caution">
    <text evidence="2">The sequence shown here is derived from an EMBL/GenBank/DDBJ whole genome shotgun (WGS) entry which is preliminary data.</text>
</comment>
<gene>
    <name evidence="2" type="ORF">CAUJ_LOCUS7512</name>
</gene>
<reference evidence="2" key="1">
    <citation type="submission" date="2020-10" db="EMBL/GenBank/DDBJ databases">
        <authorList>
            <person name="Kikuchi T."/>
        </authorList>
    </citation>
    <scope>NUCLEOTIDE SEQUENCE</scope>
    <source>
        <strain evidence="2">NKZ352</strain>
    </source>
</reference>
<evidence type="ECO:0000313" key="2">
    <source>
        <dbReference type="EMBL" id="CAD6191593.1"/>
    </source>
</evidence>
<dbReference type="AlphaFoldDB" id="A0A8S1H7J6"/>
<accession>A0A8S1H7J6</accession>
<feature type="signal peptide" evidence="1">
    <location>
        <begin position="1"/>
        <end position="21"/>
    </location>
</feature>
<dbReference type="Proteomes" id="UP000835052">
    <property type="component" value="Unassembled WGS sequence"/>
</dbReference>